<reference evidence="3 4" key="1">
    <citation type="submission" date="2018-08" db="EMBL/GenBank/DDBJ databases">
        <title>A genome reference for cultivated species of the human gut microbiota.</title>
        <authorList>
            <person name="Zou Y."/>
            <person name="Xue W."/>
            <person name="Luo G."/>
        </authorList>
    </citation>
    <scope>NUCLEOTIDE SEQUENCE [LARGE SCALE GENOMIC DNA]</scope>
    <source>
        <strain evidence="1 3">AF19-10AC</strain>
        <strain evidence="2 4">AF36-16BH</strain>
    </source>
</reference>
<sequence>MDKTLKEKIDAWTDTDEHTEIPFRKRVQDFWKWFTDNEKKLSQIVENRGKSDSENAVEFIAAGTNLINEEVHFNLGGDYEFTFSVEGHSSLFYLYPYVVSQLPEQFKDKWHFFPFNQGTDSSFSFGMYGVNVAMDQVQVAVTYQEDINAFSIRFYEKDLCSLEEAQSYNAYYIMMEIMLGEGLSYQYIADVERADAPLEDAISLPALRTYIVDTLKAHDKEVFDNPQQVYTSYRFEPQENEELRFDVVAGSSCFQPLVANYYNGSTELFDQLNRFGAQAMFIAFPFENEKEGDAKKALDFRYELEDRLSEELLSPEGLGLLLGGAVGTGTCYIDLLLFDKPAFMEKIIPFLKDYPQYRFYLSDFRQDCDLYRLFEAEDDESED</sequence>
<dbReference type="AlphaFoldDB" id="A0A3E4KVV5"/>
<evidence type="ECO:0000313" key="3">
    <source>
        <dbReference type="Proteomes" id="UP000284772"/>
    </source>
</evidence>
<proteinExistence type="predicted"/>
<protein>
    <recommendedName>
        <fullName evidence="5">DUF695 domain-containing protein</fullName>
    </recommendedName>
</protein>
<accession>A0A3E4KVV5</accession>
<organism evidence="2 4">
    <name type="scientific">Bacteroides intestinalis</name>
    <dbReference type="NCBI Taxonomy" id="329854"/>
    <lineage>
        <taxon>Bacteria</taxon>
        <taxon>Pseudomonadati</taxon>
        <taxon>Bacteroidota</taxon>
        <taxon>Bacteroidia</taxon>
        <taxon>Bacteroidales</taxon>
        <taxon>Bacteroidaceae</taxon>
        <taxon>Bacteroides</taxon>
    </lineage>
</organism>
<dbReference type="EMBL" id="QRPE01000001">
    <property type="protein sequence ID" value="RHL96670.1"/>
    <property type="molecule type" value="Genomic_DNA"/>
</dbReference>
<dbReference type="RefSeq" id="WP_115503736.1">
    <property type="nucleotide sequence ID" value="NZ_CABMMK010000008.1"/>
</dbReference>
<evidence type="ECO:0008006" key="5">
    <source>
        <dbReference type="Google" id="ProtNLM"/>
    </source>
</evidence>
<dbReference type="EMBL" id="QRWT01000001">
    <property type="protein sequence ID" value="RGT58329.1"/>
    <property type="molecule type" value="Genomic_DNA"/>
</dbReference>
<name>A0A3E4KVV5_9BACE</name>
<dbReference type="Proteomes" id="UP000285013">
    <property type="component" value="Unassembled WGS sequence"/>
</dbReference>
<comment type="caution">
    <text evidence="2">The sequence shown here is derived from an EMBL/GenBank/DDBJ whole genome shotgun (WGS) entry which is preliminary data.</text>
</comment>
<evidence type="ECO:0000313" key="2">
    <source>
        <dbReference type="EMBL" id="RHL96670.1"/>
    </source>
</evidence>
<dbReference type="Proteomes" id="UP000284772">
    <property type="component" value="Unassembled WGS sequence"/>
</dbReference>
<evidence type="ECO:0000313" key="4">
    <source>
        <dbReference type="Proteomes" id="UP000285013"/>
    </source>
</evidence>
<evidence type="ECO:0000313" key="1">
    <source>
        <dbReference type="EMBL" id="RGT58329.1"/>
    </source>
</evidence>
<gene>
    <name evidence="1" type="ORF">DWX27_01050</name>
    <name evidence="2" type="ORF">DWZ95_01225</name>
</gene>